<dbReference type="EMBL" id="JAOWKX010000001">
    <property type="protein sequence ID" value="MCV2883510.1"/>
    <property type="molecule type" value="Genomic_DNA"/>
</dbReference>
<reference evidence="1 2" key="1">
    <citation type="submission" date="2022-10" db="EMBL/GenBank/DDBJ databases">
        <title>Aestuariibacter sp. AA17 isolated from Montipora capitata coral fragment.</title>
        <authorList>
            <person name="Emsley S.A."/>
            <person name="Pfannmuller K.M."/>
            <person name="Loughran R.M."/>
            <person name="Shlafstein M."/>
            <person name="Papke E."/>
            <person name="Saw J.H."/>
            <person name="Ushijima B."/>
            <person name="Videau P."/>
        </authorList>
    </citation>
    <scope>NUCLEOTIDE SEQUENCE [LARGE SCALE GENOMIC DNA]</scope>
    <source>
        <strain evidence="1 2">AA17</strain>
    </source>
</reference>
<accession>A0ABT3A4A8</accession>
<organism evidence="1 2">
    <name type="scientific">Fluctibacter corallii</name>
    <dbReference type="NCBI Taxonomy" id="2984329"/>
    <lineage>
        <taxon>Bacteria</taxon>
        <taxon>Pseudomonadati</taxon>
        <taxon>Pseudomonadota</taxon>
        <taxon>Gammaproteobacteria</taxon>
        <taxon>Alteromonadales</taxon>
        <taxon>Alteromonadaceae</taxon>
        <taxon>Fluctibacter</taxon>
    </lineage>
</organism>
<dbReference type="Proteomes" id="UP001652504">
    <property type="component" value="Unassembled WGS sequence"/>
</dbReference>
<keyword evidence="2" id="KW-1185">Reference proteome</keyword>
<proteinExistence type="predicted"/>
<gene>
    <name evidence="1" type="ORF">OE749_02205</name>
</gene>
<evidence type="ECO:0000313" key="1">
    <source>
        <dbReference type="EMBL" id="MCV2883510.1"/>
    </source>
</evidence>
<sequence>MYKININGRRSTALDPAAAMEKVASVLELSTERREAFLMQLSTVGMVKIGHQCTVTFEKPASNAA</sequence>
<evidence type="ECO:0000313" key="2">
    <source>
        <dbReference type="Proteomes" id="UP001652504"/>
    </source>
</evidence>
<protein>
    <submittedName>
        <fullName evidence="1">Uncharacterized protein</fullName>
    </submittedName>
</protein>
<name>A0ABT3A4A8_9ALTE</name>
<dbReference type="RefSeq" id="WP_263710707.1">
    <property type="nucleotide sequence ID" value="NZ_JAOWKX010000001.1"/>
</dbReference>
<comment type="caution">
    <text evidence="1">The sequence shown here is derived from an EMBL/GenBank/DDBJ whole genome shotgun (WGS) entry which is preliminary data.</text>
</comment>